<organism evidence="2 3">
    <name type="scientific">Phyllobacterium phragmitis</name>
    <dbReference type="NCBI Taxonomy" id="2670329"/>
    <lineage>
        <taxon>Bacteria</taxon>
        <taxon>Pseudomonadati</taxon>
        <taxon>Pseudomonadota</taxon>
        <taxon>Alphaproteobacteria</taxon>
        <taxon>Hyphomicrobiales</taxon>
        <taxon>Phyllobacteriaceae</taxon>
        <taxon>Phyllobacterium</taxon>
    </lineage>
</organism>
<keyword evidence="3" id="KW-1185">Reference proteome</keyword>
<dbReference type="EMBL" id="PVBR01000002">
    <property type="protein sequence ID" value="PRD45205.1"/>
    <property type="molecule type" value="Genomic_DNA"/>
</dbReference>
<protein>
    <submittedName>
        <fullName evidence="2">Molecular chaperone DjlA</fullName>
    </submittedName>
</protein>
<dbReference type="SUPFAM" id="SSF158682">
    <property type="entry name" value="TerB-like"/>
    <property type="match status" value="1"/>
</dbReference>
<dbReference type="Pfam" id="PF05099">
    <property type="entry name" value="TerB"/>
    <property type="match status" value="1"/>
</dbReference>
<evidence type="ECO:0000313" key="2">
    <source>
        <dbReference type="EMBL" id="PRD45205.1"/>
    </source>
</evidence>
<dbReference type="Gene3D" id="1.10.3680.10">
    <property type="entry name" value="TerB-like"/>
    <property type="match status" value="1"/>
</dbReference>
<feature type="domain" description="J" evidence="1">
    <location>
        <begin position="170"/>
        <end position="234"/>
    </location>
</feature>
<evidence type="ECO:0000259" key="1">
    <source>
        <dbReference type="PROSITE" id="PS50076"/>
    </source>
</evidence>
<dbReference type="InterPro" id="IPR007791">
    <property type="entry name" value="DjlA_N"/>
</dbReference>
<name>A0A2S9IXF8_9HYPH</name>
<dbReference type="PROSITE" id="PS50076">
    <property type="entry name" value="DNAJ_2"/>
    <property type="match status" value="1"/>
</dbReference>
<dbReference type="Proteomes" id="UP000239434">
    <property type="component" value="Unassembled WGS sequence"/>
</dbReference>
<dbReference type="RefSeq" id="WP_105740460.1">
    <property type="nucleotide sequence ID" value="NZ_PVBR01000002.1"/>
</dbReference>
<dbReference type="SMART" id="SM00271">
    <property type="entry name" value="DnaJ"/>
    <property type="match status" value="1"/>
</dbReference>
<gene>
    <name evidence="2" type="ORF">C5748_03020</name>
</gene>
<comment type="caution">
    <text evidence="2">The sequence shown here is derived from an EMBL/GenBank/DDBJ whole genome shotgun (WGS) entry which is preliminary data.</text>
</comment>
<reference evidence="2 3" key="1">
    <citation type="submission" date="2018-02" db="EMBL/GenBank/DDBJ databases">
        <title>The draft genome of Phyllobacterium sp. 1N-3.</title>
        <authorList>
            <person name="Liu L."/>
            <person name="Li L."/>
            <person name="Zhang X."/>
            <person name="Wang T."/>
            <person name="Liang L."/>
        </authorList>
    </citation>
    <scope>NUCLEOTIDE SEQUENCE [LARGE SCALE GENOMIC DNA]</scope>
    <source>
        <strain evidence="2 3">1N-3</strain>
    </source>
</reference>
<dbReference type="InterPro" id="IPR001623">
    <property type="entry name" value="DnaJ_domain"/>
</dbReference>
<accession>A0A2S9IXF8</accession>
<proteinExistence type="predicted"/>
<dbReference type="AlphaFoldDB" id="A0A2S9IXF8"/>
<sequence>MSIWVRVGDFVANVASSALTSIVEAVRTAFEGDPETRRRVSFSIAMIALSAKMAKADGIVTHDEVKAFQQIFSIPESESRHVARFYNLAKQDTAGYESYAAQMAALCGSGHPNCKFLEDILDGLFHIAKADGYVHEKELAFLTRVGEIFGFDEAHFQTIAARHVDLGDADPYVVLGLSRGTSLEQARRRYHQLANENHPDRLAARGVPKEFLTIANDRIAAINGAWEQIEKELKAA</sequence>
<dbReference type="CDD" id="cd06257">
    <property type="entry name" value="DnaJ"/>
    <property type="match status" value="1"/>
</dbReference>
<dbReference type="Gene3D" id="1.10.287.110">
    <property type="entry name" value="DnaJ domain"/>
    <property type="match status" value="1"/>
</dbReference>
<dbReference type="InterPro" id="IPR029024">
    <property type="entry name" value="TerB-like"/>
</dbReference>
<dbReference type="InterPro" id="IPR036869">
    <property type="entry name" value="J_dom_sf"/>
</dbReference>
<dbReference type="CDD" id="cd07316">
    <property type="entry name" value="terB_like_DjlA"/>
    <property type="match status" value="1"/>
</dbReference>
<dbReference type="SUPFAM" id="SSF46565">
    <property type="entry name" value="Chaperone J-domain"/>
    <property type="match status" value="1"/>
</dbReference>
<evidence type="ECO:0000313" key="3">
    <source>
        <dbReference type="Proteomes" id="UP000239434"/>
    </source>
</evidence>